<reference evidence="2 3" key="1">
    <citation type="submission" date="2014-09" db="EMBL/GenBank/DDBJ databases">
        <title>Sporocytophaga myxococcoides PG-01 genome sequencing.</title>
        <authorList>
            <person name="Liu L."/>
            <person name="Gao P.J."/>
            <person name="Chen G.J."/>
            <person name="Wang L.S."/>
        </authorList>
    </citation>
    <scope>NUCLEOTIDE SEQUENCE [LARGE SCALE GENOMIC DNA]</scope>
    <source>
        <strain evidence="2 3">PG-01</strain>
    </source>
</reference>
<feature type="transmembrane region" description="Helical" evidence="1">
    <location>
        <begin position="5"/>
        <end position="24"/>
    </location>
</feature>
<keyword evidence="1" id="KW-0812">Transmembrane</keyword>
<dbReference type="Proteomes" id="UP000030185">
    <property type="component" value="Unassembled WGS sequence"/>
</dbReference>
<feature type="transmembrane region" description="Helical" evidence="1">
    <location>
        <begin position="30"/>
        <end position="53"/>
    </location>
</feature>
<dbReference type="eggNOG" id="ENOG502Z7K8">
    <property type="taxonomic scope" value="Bacteria"/>
</dbReference>
<evidence type="ECO:0000313" key="2">
    <source>
        <dbReference type="EMBL" id="GAL87193.1"/>
    </source>
</evidence>
<feature type="transmembrane region" description="Helical" evidence="1">
    <location>
        <begin position="229"/>
        <end position="247"/>
    </location>
</feature>
<feature type="transmembrane region" description="Helical" evidence="1">
    <location>
        <begin position="110"/>
        <end position="137"/>
    </location>
</feature>
<evidence type="ECO:0000256" key="1">
    <source>
        <dbReference type="SAM" id="Phobius"/>
    </source>
</evidence>
<protein>
    <recommendedName>
        <fullName evidence="4">Glycosyltransferase RgtA/B/C/D-like domain-containing protein</fullName>
    </recommendedName>
</protein>
<feature type="transmembrane region" description="Helical" evidence="1">
    <location>
        <begin position="253"/>
        <end position="273"/>
    </location>
</feature>
<evidence type="ECO:0008006" key="4">
    <source>
        <dbReference type="Google" id="ProtNLM"/>
    </source>
</evidence>
<feature type="transmembrane region" description="Helical" evidence="1">
    <location>
        <begin position="280"/>
        <end position="297"/>
    </location>
</feature>
<comment type="caution">
    <text evidence="2">The sequence shown here is derived from an EMBL/GenBank/DDBJ whole genome shotgun (WGS) entry which is preliminary data.</text>
</comment>
<dbReference type="EMBL" id="BBLT01000011">
    <property type="protein sequence ID" value="GAL87193.1"/>
    <property type="molecule type" value="Genomic_DNA"/>
</dbReference>
<feature type="transmembrane region" description="Helical" evidence="1">
    <location>
        <begin position="149"/>
        <end position="169"/>
    </location>
</feature>
<evidence type="ECO:0000313" key="3">
    <source>
        <dbReference type="Proteomes" id="UP000030185"/>
    </source>
</evidence>
<feature type="transmembrane region" description="Helical" evidence="1">
    <location>
        <begin position="195"/>
        <end position="217"/>
    </location>
</feature>
<gene>
    <name evidence="2" type="ORF">MYP_4423</name>
</gene>
<dbReference type="AlphaFoldDB" id="A0A098LM25"/>
<sequence length="422" mass="48538">MYRDIWFPTGPLSASVYYFLNLFFGKSQTAFGITSAFFVIFQGVIFNLILNAVGALRDRSTLPALFYFLFATLFFDFNTLFPTLLGTTFLLIALFLIFQQLRNDLKEELMLYSGIFIGIAALFSIQLGLFFFFAFLSYLFFGVLNLRKFLLLIVGFAFPFLIAWTYYFLKNGSSEFVTYYVLSFVNYKKTIFGSLQLYILILLIPAIVMLFSFFIIANSSRYINFQYNLIKSMLLWIIFGSFSLTLSNNLSPSSTFIFVPALAFFAAHMFSLIRHRIFKESFFAGIVIFILGISFIFSSKASINNKTWNITSMIASPLQSPLMEIKGKKVLVLGKLPEMYIENTLATPYLDWQLAEKRFDNLNNFENISGIYRDFLRDSPDYIVDRVNLAEKIFAKIPSLGAAYKKVDEGLYQKVQPINSIY</sequence>
<keyword evidence="1" id="KW-0472">Membrane</keyword>
<organism evidence="2 3">
    <name type="scientific">Sporocytophaga myxococcoides</name>
    <dbReference type="NCBI Taxonomy" id="153721"/>
    <lineage>
        <taxon>Bacteria</taxon>
        <taxon>Pseudomonadati</taxon>
        <taxon>Bacteroidota</taxon>
        <taxon>Cytophagia</taxon>
        <taxon>Cytophagales</taxon>
        <taxon>Cytophagaceae</taxon>
        <taxon>Sporocytophaga</taxon>
    </lineage>
</organism>
<dbReference type="STRING" id="153721.MYP_4423"/>
<proteinExistence type="predicted"/>
<keyword evidence="1" id="KW-1133">Transmembrane helix</keyword>
<name>A0A098LM25_9BACT</name>
<feature type="transmembrane region" description="Helical" evidence="1">
    <location>
        <begin position="65"/>
        <end position="98"/>
    </location>
</feature>
<keyword evidence="3" id="KW-1185">Reference proteome</keyword>
<accession>A0A098LM25</accession>